<keyword evidence="3 6" id="KW-1133">Transmembrane helix</keyword>
<feature type="compositionally biased region" description="Acidic residues" evidence="5">
    <location>
        <begin position="247"/>
        <end position="256"/>
    </location>
</feature>
<feature type="compositionally biased region" description="Basic and acidic residues" evidence="5">
    <location>
        <begin position="221"/>
        <end position="239"/>
    </location>
</feature>
<dbReference type="Gene3D" id="2.10.109.10">
    <property type="entry name" value="Umud Fragment, subunit A"/>
    <property type="match status" value="1"/>
</dbReference>
<evidence type="ECO:0000256" key="4">
    <source>
        <dbReference type="ARBA" id="ARBA00023136"/>
    </source>
</evidence>
<dbReference type="CDD" id="cd06530">
    <property type="entry name" value="S26_SPase_I"/>
    <property type="match status" value="1"/>
</dbReference>
<evidence type="ECO:0000259" key="7">
    <source>
        <dbReference type="Pfam" id="PF10502"/>
    </source>
</evidence>
<dbReference type="PANTHER" id="PTHR10806:SF6">
    <property type="entry name" value="SIGNAL PEPTIDASE COMPLEX CATALYTIC SUBUNIT SEC11"/>
    <property type="match status" value="1"/>
</dbReference>
<comment type="subcellular location">
    <subcellularLocation>
        <location evidence="1">Membrane</location>
    </subcellularLocation>
</comment>
<evidence type="ECO:0000256" key="1">
    <source>
        <dbReference type="ARBA" id="ARBA00004370"/>
    </source>
</evidence>
<dbReference type="PANTHER" id="PTHR10806">
    <property type="entry name" value="SIGNAL PEPTIDASE COMPLEX CATALYTIC SUBUNIT SEC11"/>
    <property type="match status" value="1"/>
</dbReference>
<dbReference type="GO" id="GO:0004252">
    <property type="term" value="F:serine-type endopeptidase activity"/>
    <property type="evidence" value="ECO:0007669"/>
    <property type="project" value="InterPro"/>
</dbReference>
<evidence type="ECO:0000256" key="2">
    <source>
        <dbReference type="ARBA" id="ARBA00022692"/>
    </source>
</evidence>
<feature type="transmembrane region" description="Helical" evidence="6">
    <location>
        <begin position="142"/>
        <end position="159"/>
    </location>
</feature>
<evidence type="ECO:0000256" key="5">
    <source>
        <dbReference type="SAM" id="MobiDB-lite"/>
    </source>
</evidence>
<sequence length="256" mass="28719">MAAIKGIVRDVVIVAVSIAIIWIGLQAYFGTSNPFYVVSSGSMYPQLAMYDIIVVTGHAQFDDVTIGDIIVFDRPKDEAKVIVHRVVAKVGDDPKVLRTKGDNNQDSIPGTDYPITKENYLGTVAYVIPQVGFITKILQPPINYIIIAVIIGIMIIRQISKGKKKKESETSTVDGFLTESSKIAELSNDEEYIKSQDLTNEKKKFNVDDLFKHLKKDVNNSVKEKKTEKLGEENTKSEDVPEFFLDREEESEEKKE</sequence>
<dbReference type="Pfam" id="PF10502">
    <property type="entry name" value="Peptidase_S26"/>
    <property type="match status" value="1"/>
</dbReference>
<dbReference type="InterPro" id="IPR019533">
    <property type="entry name" value="Peptidase_S26"/>
</dbReference>
<reference evidence="8" key="1">
    <citation type="submission" date="2018-05" db="EMBL/GenBank/DDBJ databases">
        <authorList>
            <person name="Lanie J.A."/>
            <person name="Ng W.-L."/>
            <person name="Kazmierczak K.M."/>
            <person name="Andrzejewski T.M."/>
            <person name="Davidsen T.M."/>
            <person name="Wayne K.J."/>
            <person name="Tettelin H."/>
            <person name="Glass J.I."/>
            <person name="Rusch D."/>
            <person name="Podicherti R."/>
            <person name="Tsui H.-C.T."/>
            <person name="Winkler M.E."/>
        </authorList>
    </citation>
    <scope>NUCLEOTIDE SEQUENCE</scope>
</reference>
<feature type="region of interest" description="Disordered" evidence="5">
    <location>
        <begin position="221"/>
        <end position="256"/>
    </location>
</feature>
<dbReference type="SUPFAM" id="SSF51306">
    <property type="entry name" value="LexA/Signal peptidase"/>
    <property type="match status" value="1"/>
</dbReference>
<feature type="transmembrane region" description="Helical" evidence="6">
    <location>
        <begin position="7"/>
        <end position="29"/>
    </location>
</feature>
<dbReference type="AlphaFoldDB" id="A0A381XEV7"/>
<evidence type="ECO:0000256" key="3">
    <source>
        <dbReference type="ARBA" id="ARBA00022989"/>
    </source>
</evidence>
<evidence type="ECO:0000313" key="8">
    <source>
        <dbReference type="EMBL" id="SVA62717.1"/>
    </source>
</evidence>
<proteinExistence type="predicted"/>
<dbReference type="InterPro" id="IPR036286">
    <property type="entry name" value="LexA/Signal_pep-like_sf"/>
</dbReference>
<name>A0A381XEV7_9ZZZZ</name>
<dbReference type="GO" id="GO:0016020">
    <property type="term" value="C:membrane"/>
    <property type="evidence" value="ECO:0007669"/>
    <property type="project" value="UniProtKB-SubCell"/>
</dbReference>
<dbReference type="NCBIfam" id="TIGR02228">
    <property type="entry name" value="sigpep_I_arch"/>
    <property type="match status" value="1"/>
</dbReference>
<dbReference type="InterPro" id="IPR001733">
    <property type="entry name" value="Peptidase_S26B"/>
</dbReference>
<dbReference type="GO" id="GO:0006465">
    <property type="term" value="P:signal peptide processing"/>
    <property type="evidence" value="ECO:0007669"/>
    <property type="project" value="InterPro"/>
</dbReference>
<protein>
    <recommendedName>
        <fullName evidence="7">Peptidase S26 domain-containing protein</fullName>
    </recommendedName>
</protein>
<organism evidence="8">
    <name type="scientific">marine metagenome</name>
    <dbReference type="NCBI Taxonomy" id="408172"/>
    <lineage>
        <taxon>unclassified sequences</taxon>
        <taxon>metagenomes</taxon>
        <taxon>ecological metagenomes</taxon>
    </lineage>
</organism>
<dbReference type="EMBL" id="UINC01014759">
    <property type="protein sequence ID" value="SVA62717.1"/>
    <property type="molecule type" value="Genomic_DNA"/>
</dbReference>
<gene>
    <name evidence="8" type="ORF">METZ01_LOCUS115571</name>
</gene>
<keyword evidence="4 6" id="KW-0472">Membrane</keyword>
<evidence type="ECO:0000256" key="6">
    <source>
        <dbReference type="SAM" id="Phobius"/>
    </source>
</evidence>
<feature type="domain" description="Peptidase S26" evidence="7">
    <location>
        <begin position="14"/>
        <end position="93"/>
    </location>
</feature>
<accession>A0A381XEV7</accession>
<keyword evidence="2 6" id="KW-0812">Transmembrane</keyword>